<feature type="non-terminal residue" evidence="1">
    <location>
        <position position="144"/>
    </location>
</feature>
<name>A0A9N7MCV9_STRHE</name>
<proteinExistence type="predicted"/>
<dbReference type="AlphaFoldDB" id="A0A9N7MCV9"/>
<keyword evidence="2" id="KW-1185">Reference proteome</keyword>
<gene>
    <name evidence="1" type="ORF">SHERM_10004</name>
</gene>
<dbReference type="EMBL" id="CACSLK010000984">
    <property type="protein sequence ID" value="CAA0807138.1"/>
    <property type="molecule type" value="Genomic_DNA"/>
</dbReference>
<sequence length="144" mass="16564">LSLIFISFHMHPFDFHIKDVFFKFMEQQEAEFIDHKFSPSVLTSEFSLHLGIHDPLRLLRIYKHLQTSIPALQLITESESLFILQYRRTSLRTPADTGGLSVITQLGNPKLLASNRVLDGLLPAMTQPTVIPVRIPNRPSYRRP</sequence>
<feature type="non-terminal residue" evidence="1">
    <location>
        <position position="1"/>
    </location>
</feature>
<comment type="caution">
    <text evidence="1">The sequence shown here is derived from an EMBL/GenBank/DDBJ whole genome shotgun (WGS) entry which is preliminary data.</text>
</comment>
<dbReference type="Proteomes" id="UP001153555">
    <property type="component" value="Unassembled WGS sequence"/>
</dbReference>
<evidence type="ECO:0000313" key="2">
    <source>
        <dbReference type="Proteomes" id="UP001153555"/>
    </source>
</evidence>
<evidence type="ECO:0000313" key="1">
    <source>
        <dbReference type="EMBL" id="CAA0807138.1"/>
    </source>
</evidence>
<reference evidence="1" key="1">
    <citation type="submission" date="2019-12" db="EMBL/GenBank/DDBJ databases">
        <authorList>
            <person name="Scholes J."/>
        </authorList>
    </citation>
    <scope>NUCLEOTIDE SEQUENCE</scope>
</reference>
<protein>
    <submittedName>
        <fullName evidence="1">Uncharacterized protein</fullName>
    </submittedName>
</protein>
<accession>A0A9N7MCV9</accession>
<organism evidence="1 2">
    <name type="scientific">Striga hermonthica</name>
    <name type="common">Purple witchweed</name>
    <name type="synonym">Buchnera hermonthica</name>
    <dbReference type="NCBI Taxonomy" id="68872"/>
    <lineage>
        <taxon>Eukaryota</taxon>
        <taxon>Viridiplantae</taxon>
        <taxon>Streptophyta</taxon>
        <taxon>Embryophyta</taxon>
        <taxon>Tracheophyta</taxon>
        <taxon>Spermatophyta</taxon>
        <taxon>Magnoliopsida</taxon>
        <taxon>eudicotyledons</taxon>
        <taxon>Gunneridae</taxon>
        <taxon>Pentapetalae</taxon>
        <taxon>asterids</taxon>
        <taxon>lamiids</taxon>
        <taxon>Lamiales</taxon>
        <taxon>Orobanchaceae</taxon>
        <taxon>Buchnereae</taxon>
        <taxon>Striga</taxon>
    </lineage>
</organism>